<accession>A0A6J3MC64</accession>
<dbReference type="OrthoDB" id="4510061at2759"/>
<dbReference type="Proteomes" id="UP000504637">
    <property type="component" value="Unplaced"/>
</dbReference>
<dbReference type="GeneID" id="54365261"/>
<protein>
    <submittedName>
        <fullName evidence="2">Uncharacterized protein</fullName>
    </submittedName>
</protein>
<organism evidence="2">
    <name type="scientific">Dissoconium aciculare CBS 342.82</name>
    <dbReference type="NCBI Taxonomy" id="1314786"/>
    <lineage>
        <taxon>Eukaryota</taxon>
        <taxon>Fungi</taxon>
        <taxon>Dikarya</taxon>
        <taxon>Ascomycota</taxon>
        <taxon>Pezizomycotina</taxon>
        <taxon>Dothideomycetes</taxon>
        <taxon>Dothideomycetidae</taxon>
        <taxon>Mycosphaerellales</taxon>
        <taxon>Dissoconiaceae</taxon>
        <taxon>Dissoconium</taxon>
    </lineage>
</organism>
<gene>
    <name evidence="2" type="ORF">K489DRAFT_408232</name>
</gene>
<evidence type="ECO:0000313" key="2">
    <source>
        <dbReference type="RefSeq" id="XP_033462636.1"/>
    </source>
</evidence>
<name>A0A6J3MC64_9PEZI</name>
<reference evidence="2" key="3">
    <citation type="submission" date="2025-08" db="UniProtKB">
        <authorList>
            <consortium name="RefSeq"/>
        </authorList>
    </citation>
    <scope>IDENTIFICATION</scope>
    <source>
        <strain evidence="2">CBS 342.82</strain>
    </source>
</reference>
<evidence type="ECO:0000313" key="1">
    <source>
        <dbReference type="Proteomes" id="UP000504637"/>
    </source>
</evidence>
<dbReference type="AlphaFoldDB" id="A0A6J3MC64"/>
<proteinExistence type="predicted"/>
<reference evidence="2" key="1">
    <citation type="submission" date="2020-01" db="EMBL/GenBank/DDBJ databases">
        <authorList>
            <consortium name="DOE Joint Genome Institute"/>
            <person name="Haridas S."/>
            <person name="Albert R."/>
            <person name="Binder M."/>
            <person name="Bloem J."/>
            <person name="Labutti K."/>
            <person name="Salamov A."/>
            <person name="Andreopoulos B."/>
            <person name="Baker S.E."/>
            <person name="Barry K."/>
            <person name="Bills G."/>
            <person name="Bluhm B.H."/>
            <person name="Cannon C."/>
            <person name="Castanera R."/>
            <person name="Culley D.E."/>
            <person name="Daum C."/>
            <person name="Ezra D."/>
            <person name="Gonzalez J.B."/>
            <person name="Henrissat B."/>
            <person name="Kuo A."/>
            <person name="Liang C."/>
            <person name="Lipzen A."/>
            <person name="Lutzoni F."/>
            <person name="Magnuson J."/>
            <person name="Mondo S."/>
            <person name="Nolan M."/>
            <person name="Ohm R."/>
            <person name="Pangilinan J."/>
            <person name="Park H.-J."/>
            <person name="Ramirez L."/>
            <person name="Alfaro M."/>
            <person name="Sun H."/>
            <person name="Tritt A."/>
            <person name="Yoshinaga Y."/>
            <person name="Zwiers L.-H."/>
            <person name="Turgeon B.G."/>
            <person name="Goodwin S.B."/>
            <person name="Spatafora J.W."/>
            <person name="Crous P.W."/>
            <person name="Grigoriev I.V."/>
        </authorList>
    </citation>
    <scope>NUCLEOTIDE SEQUENCE</scope>
    <source>
        <strain evidence="2">CBS 342.82</strain>
    </source>
</reference>
<keyword evidence="1" id="KW-1185">Reference proteome</keyword>
<reference evidence="2" key="2">
    <citation type="submission" date="2020-04" db="EMBL/GenBank/DDBJ databases">
        <authorList>
            <consortium name="NCBI Genome Project"/>
        </authorList>
    </citation>
    <scope>NUCLEOTIDE SEQUENCE</scope>
    <source>
        <strain evidence="2">CBS 342.82</strain>
    </source>
</reference>
<dbReference type="RefSeq" id="XP_033462636.1">
    <property type="nucleotide sequence ID" value="XM_033607461.1"/>
</dbReference>
<sequence length="176" mass="19452">MADGLNNVRAMRVGEIMNDYKITMNAIASIRTNPTPQEYNEEGYVALRSCCSAAQDLLARPFVSTTGPTNDPDHIKANLGRIILDASTRRFKAKKLYYQAQVALRYIAARGTIGGVPPAQQAAMIEQLRMNMRREMATVTDAQVFASIRQADVNDGKWLSEDPPLSIIQHVIQSGI</sequence>